<keyword evidence="2" id="KW-1003">Cell membrane</keyword>
<proteinExistence type="predicted"/>
<evidence type="ECO:0000313" key="9">
    <source>
        <dbReference type="Proteomes" id="UP000235916"/>
    </source>
</evidence>
<evidence type="ECO:0000256" key="5">
    <source>
        <dbReference type="ARBA" id="ARBA00023136"/>
    </source>
</evidence>
<dbReference type="Proteomes" id="UP000235916">
    <property type="component" value="Unassembled WGS sequence"/>
</dbReference>
<dbReference type="Pfam" id="PF06271">
    <property type="entry name" value="RDD"/>
    <property type="match status" value="1"/>
</dbReference>
<keyword evidence="3 6" id="KW-0812">Transmembrane</keyword>
<keyword evidence="4 6" id="KW-1133">Transmembrane helix</keyword>
<feature type="transmembrane region" description="Helical" evidence="6">
    <location>
        <begin position="41"/>
        <end position="59"/>
    </location>
</feature>
<comment type="subcellular location">
    <subcellularLocation>
        <location evidence="1">Cell membrane</location>
        <topology evidence="1">Multi-pass membrane protein</topology>
    </subcellularLocation>
</comment>
<evidence type="ECO:0000256" key="6">
    <source>
        <dbReference type="SAM" id="Phobius"/>
    </source>
</evidence>
<dbReference type="PANTHER" id="PTHR36115:SF6">
    <property type="entry name" value="PROLINE-RICH ANTIGEN HOMOLOG"/>
    <property type="match status" value="1"/>
</dbReference>
<evidence type="ECO:0000256" key="1">
    <source>
        <dbReference type="ARBA" id="ARBA00004651"/>
    </source>
</evidence>
<dbReference type="PANTHER" id="PTHR36115">
    <property type="entry name" value="PROLINE-RICH ANTIGEN HOMOLOG-RELATED"/>
    <property type="match status" value="1"/>
</dbReference>
<reference evidence="8 9" key="1">
    <citation type="submission" date="2018-01" db="EMBL/GenBank/DDBJ databases">
        <title>Draft genome sequence of Paucibacter aquatile CR182 isolated from freshwater of the Nakdong River.</title>
        <authorList>
            <person name="Choi A."/>
            <person name="Chung E.J."/>
        </authorList>
    </citation>
    <scope>NUCLEOTIDE SEQUENCE [LARGE SCALE GENOMIC DNA]</scope>
    <source>
        <strain evidence="8 9">CR182</strain>
    </source>
</reference>
<keyword evidence="9" id="KW-1185">Reference proteome</keyword>
<gene>
    <name evidence="8" type="ORF">C1O66_18450</name>
</gene>
<dbReference type="InterPro" id="IPR010432">
    <property type="entry name" value="RDD"/>
</dbReference>
<accession>A0A2N8L0V4</accession>
<name>A0A2N8L0V4_9BURK</name>
<dbReference type="GO" id="GO:0005886">
    <property type="term" value="C:plasma membrane"/>
    <property type="evidence" value="ECO:0007669"/>
    <property type="project" value="UniProtKB-SubCell"/>
</dbReference>
<feature type="domain" description="RDD" evidence="7">
    <location>
        <begin position="45"/>
        <end position="121"/>
    </location>
</feature>
<evidence type="ECO:0000256" key="2">
    <source>
        <dbReference type="ARBA" id="ARBA00022475"/>
    </source>
</evidence>
<dbReference type="InterPro" id="IPR051791">
    <property type="entry name" value="Pra-immunoreactive"/>
</dbReference>
<evidence type="ECO:0000256" key="4">
    <source>
        <dbReference type="ARBA" id="ARBA00022989"/>
    </source>
</evidence>
<dbReference type="EMBL" id="POSP01000003">
    <property type="protein sequence ID" value="PND39312.1"/>
    <property type="molecule type" value="Genomic_DNA"/>
</dbReference>
<protein>
    <recommendedName>
        <fullName evidence="7">RDD domain-containing protein</fullName>
    </recommendedName>
</protein>
<dbReference type="AlphaFoldDB" id="A0A2N8L0V4"/>
<organism evidence="8 9">
    <name type="scientific">Kinneretia aquatilis</name>
    <dbReference type="NCBI Taxonomy" id="2070761"/>
    <lineage>
        <taxon>Bacteria</taxon>
        <taxon>Pseudomonadati</taxon>
        <taxon>Pseudomonadota</taxon>
        <taxon>Betaproteobacteria</taxon>
        <taxon>Burkholderiales</taxon>
        <taxon>Sphaerotilaceae</taxon>
        <taxon>Roseateles</taxon>
    </lineage>
</organism>
<sequence>MHRLLREQESQLEHLREEVVLAGQPQAMRWLKAGKRWLDELLRHYVTPALYFCLLPLLWPGQTLGKRLLGLRVQELSGKPMTLMLGFRRFGGYAAATVTGGIGLLQILWDPNRQGLQDKTAHTVVIDVRGQQPPAPALQATPQENSSLD</sequence>
<evidence type="ECO:0000259" key="7">
    <source>
        <dbReference type="Pfam" id="PF06271"/>
    </source>
</evidence>
<comment type="caution">
    <text evidence="8">The sequence shown here is derived from an EMBL/GenBank/DDBJ whole genome shotgun (WGS) entry which is preliminary data.</text>
</comment>
<keyword evidence="5 6" id="KW-0472">Membrane</keyword>
<evidence type="ECO:0000256" key="3">
    <source>
        <dbReference type="ARBA" id="ARBA00022692"/>
    </source>
</evidence>
<feature type="transmembrane region" description="Helical" evidence="6">
    <location>
        <begin position="90"/>
        <end position="109"/>
    </location>
</feature>
<evidence type="ECO:0000313" key="8">
    <source>
        <dbReference type="EMBL" id="PND39312.1"/>
    </source>
</evidence>